<dbReference type="Gene3D" id="1.10.10.10">
    <property type="entry name" value="Winged helix-like DNA-binding domain superfamily/Winged helix DNA-binding domain"/>
    <property type="match status" value="1"/>
</dbReference>
<protein>
    <submittedName>
        <fullName evidence="5">GntR family transcriptional regulator</fullName>
    </submittedName>
</protein>
<reference evidence="5" key="1">
    <citation type="journal article" date="2014" name="Genome Announc.">
        <title>Draft Genome Sequence of Lactobacillus oryzae Strain SG293T.</title>
        <authorList>
            <person name="Tanizawa Y."/>
            <person name="Fujisawa T."/>
            <person name="Mochizuki T."/>
            <person name="Kaminuma E."/>
            <person name="Nakamura Y."/>
            <person name="Tohno M."/>
        </authorList>
    </citation>
    <scope>NUCLEOTIDE SEQUENCE [LARGE SCALE GENOMIC DNA]</scope>
    <source>
        <strain evidence="5">SG293</strain>
    </source>
</reference>
<accession>A0A081BIS4</accession>
<dbReference type="GO" id="GO:0003700">
    <property type="term" value="F:DNA-binding transcription factor activity"/>
    <property type="evidence" value="ECO:0007669"/>
    <property type="project" value="InterPro"/>
</dbReference>
<keyword evidence="3" id="KW-0804">Transcription</keyword>
<comment type="caution">
    <text evidence="5">The sequence shown here is derived from an EMBL/GenBank/DDBJ whole genome shotgun (WGS) entry which is preliminary data.</text>
</comment>
<feature type="domain" description="HTH gntR-type" evidence="4">
    <location>
        <begin position="11"/>
        <end position="79"/>
    </location>
</feature>
<dbReference type="InterPro" id="IPR036388">
    <property type="entry name" value="WH-like_DNA-bd_sf"/>
</dbReference>
<evidence type="ECO:0000256" key="3">
    <source>
        <dbReference type="ARBA" id="ARBA00023163"/>
    </source>
</evidence>
<evidence type="ECO:0000313" key="5">
    <source>
        <dbReference type="EMBL" id="GAK47942.1"/>
    </source>
</evidence>
<dbReference type="InterPro" id="IPR036390">
    <property type="entry name" value="WH_DNA-bd_sf"/>
</dbReference>
<gene>
    <name evidence="5" type="ORF">LOSG293_150330</name>
</gene>
<proteinExistence type="predicted"/>
<name>A0A081BIS4_9LACO</name>
<keyword evidence="1" id="KW-0805">Transcription regulation</keyword>
<sequence length="126" mass="14766">MQFNLDDNSQEPLYLQVARQLEDAIFLKGFDEGEQVPSTTEISKQFHINPATVLKGMNILVSEEIIEKHRGLGMFVTKNARERIKVKRQNEFYSDYIQNMVEEARKLNLSKQQLLDMIERGFEENE</sequence>
<evidence type="ECO:0000313" key="6">
    <source>
        <dbReference type="Proteomes" id="UP000028700"/>
    </source>
</evidence>
<dbReference type="SMART" id="SM00345">
    <property type="entry name" value="HTH_GNTR"/>
    <property type="match status" value="1"/>
</dbReference>
<dbReference type="CDD" id="cd07377">
    <property type="entry name" value="WHTH_GntR"/>
    <property type="match status" value="1"/>
</dbReference>
<dbReference type="STRING" id="1291743.LOSG293_150330"/>
<dbReference type="OrthoDB" id="162505at2"/>
<dbReference type="RefSeq" id="WP_034527834.1">
    <property type="nucleotide sequence ID" value="NZ_BBAZ01000013.1"/>
</dbReference>
<dbReference type="PANTHER" id="PTHR38445">
    <property type="entry name" value="HTH-TYPE TRANSCRIPTIONAL REPRESSOR YTRA"/>
    <property type="match status" value="1"/>
</dbReference>
<dbReference type="EMBL" id="BBJM01000015">
    <property type="protein sequence ID" value="GAK47942.1"/>
    <property type="molecule type" value="Genomic_DNA"/>
</dbReference>
<organism evidence="5 6">
    <name type="scientific">Secundilactobacillus oryzae JCM 18671</name>
    <dbReference type="NCBI Taxonomy" id="1291743"/>
    <lineage>
        <taxon>Bacteria</taxon>
        <taxon>Bacillati</taxon>
        <taxon>Bacillota</taxon>
        <taxon>Bacilli</taxon>
        <taxon>Lactobacillales</taxon>
        <taxon>Lactobacillaceae</taxon>
        <taxon>Secundilactobacillus</taxon>
    </lineage>
</organism>
<keyword evidence="2" id="KW-0238">DNA-binding</keyword>
<dbReference type="SUPFAM" id="SSF46785">
    <property type="entry name" value="Winged helix' DNA-binding domain"/>
    <property type="match status" value="1"/>
</dbReference>
<dbReference type="AlphaFoldDB" id="A0A081BIS4"/>
<dbReference type="Proteomes" id="UP000028700">
    <property type="component" value="Unassembled WGS sequence"/>
</dbReference>
<dbReference type="InterPro" id="IPR000524">
    <property type="entry name" value="Tscrpt_reg_HTH_GntR"/>
</dbReference>
<evidence type="ECO:0000259" key="4">
    <source>
        <dbReference type="PROSITE" id="PS50949"/>
    </source>
</evidence>
<dbReference type="PANTHER" id="PTHR38445:SF10">
    <property type="entry name" value="GNTR-FAMILY TRANSCRIPTIONAL REGULATOR"/>
    <property type="match status" value="1"/>
</dbReference>
<dbReference type="PROSITE" id="PS50949">
    <property type="entry name" value="HTH_GNTR"/>
    <property type="match status" value="1"/>
</dbReference>
<dbReference type="eggNOG" id="COG1725">
    <property type="taxonomic scope" value="Bacteria"/>
</dbReference>
<dbReference type="GO" id="GO:0003677">
    <property type="term" value="F:DNA binding"/>
    <property type="evidence" value="ECO:0007669"/>
    <property type="project" value="UniProtKB-KW"/>
</dbReference>
<keyword evidence="6" id="KW-1185">Reference proteome</keyword>
<evidence type="ECO:0000256" key="1">
    <source>
        <dbReference type="ARBA" id="ARBA00023015"/>
    </source>
</evidence>
<dbReference type="Pfam" id="PF00392">
    <property type="entry name" value="GntR"/>
    <property type="match status" value="1"/>
</dbReference>
<evidence type="ECO:0000256" key="2">
    <source>
        <dbReference type="ARBA" id="ARBA00023125"/>
    </source>
</evidence>